<evidence type="ECO:0000313" key="7">
    <source>
        <dbReference type="EMBL" id="RVT92324.1"/>
    </source>
</evidence>
<dbReference type="GO" id="GO:0005524">
    <property type="term" value="F:ATP binding"/>
    <property type="evidence" value="ECO:0007669"/>
    <property type="project" value="UniProtKB-KW"/>
</dbReference>
<protein>
    <submittedName>
        <fullName evidence="7">tRNA glutamyl-Q(34) synthetase GluQRS</fullName>
        <ecNumber evidence="7">6.1.1.-</ecNumber>
    </submittedName>
</protein>
<dbReference type="PANTHER" id="PTHR43311:SF1">
    <property type="entry name" value="GLUTAMYL-Q TRNA(ASP) SYNTHETASE"/>
    <property type="match status" value="1"/>
</dbReference>
<sequence length="272" mass="29458">MTTTRFAPSPTGALHLGHAYSALFAAARGDRFLLRLEDIDTTRCRPEYAAWITEDLAWLGLRWEEPVRVQTEHAAGHRAALRQLSPFLYPCFCTRADIAAAGGAPQGPSGAVYPGTCRGLPAAERERRIAAGHPHAWRLDVARALDGLPPLTFIDRARGRLRCDPMAHGDVVLARKDAGLSYHLCVVCDDAAQGVDLVTRGEDLLPATDIHRLLQARLGLPEPAYEHHPLLLGPDGKRLAKRDGAPALRDMRAAGMTAEAVIAALPPFSPRA</sequence>
<keyword evidence="5" id="KW-0648">Protein biosynthesis</keyword>
<dbReference type="PANTHER" id="PTHR43311">
    <property type="entry name" value="GLUTAMATE--TRNA LIGASE"/>
    <property type="match status" value="1"/>
</dbReference>
<dbReference type="SUPFAM" id="SSF52374">
    <property type="entry name" value="Nucleotidylyl transferase"/>
    <property type="match status" value="1"/>
</dbReference>
<accession>A0A437M4C0</accession>
<dbReference type="InterPro" id="IPR049940">
    <property type="entry name" value="GluQ/Sye"/>
</dbReference>
<evidence type="ECO:0000256" key="1">
    <source>
        <dbReference type="ARBA" id="ARBA00022598"/>
    </source>
</evidence>
<dbReference type="InterPro" id="IPR014729">
    <property type="entry name" value="Rossmann-like_a/b/a_fold"/>
</dbReference>
<evidence type="ECO:0000259" key="6">
    <source>
        <dbReference type="Pfam" id="PF00749"/>
    </source>
</evidence>
<reference evidence="7 8" key="1">
    <citation type="submission" date="2019-01" db="EMBL/GenBank/DDBJ databases">
        <authorList>
            <person name="Chen W.-M."/>
        </authorList>
    </citation>
    <scope>NUCLEOTIDE SEQUENCE [LARGE SCALE GENOMIC DNA]</scope>
    <source>
        <strain evidence="7 8">CCP-6</strain>
    </source>
</reference>
<dbReference type="InterPro" id="IPR001412">
    <property type="entry name" value="aa-tRNA-synth_I_CS"/>
</dbReference>
<evidence type="ECO:0000256" key="2">
    <source>
        <dbReference type="ARBA" id="ARBA00022741"/>
    </source>
</evidence>
<dbReference type="InterPro" id="IPR020058">
    <property type="entry name" value="Glu/Gln-tRNA-synth_Ib_cat-dom"/>
</dbReference>
<dbReference type="GO" id="GO:0005829">
    <property type="term" value="C:cytosol"/>
    <property type="evidence" value="ECO:0007669"/>
    <property type="project" value="TreeGrafter"/>
</dbReference>
<dbReference type="Pfam" id="PF00749">
    <property type="entry name" value="tRNA-synt_1c"/>
    <property type="match status" value="1"/>
</dbReference>
<dbReference type="GO" id="GO:0006424">
    <property type="term" value="P:glutamyl-tRNA aminoacylation"/>
    <property type="evidence" value="ECO:0007669"/>
    <property type="project" value="TreeGrafter"/>
</dbReference>
<comment type="similarity">
    <text evidence="5">Belongs to the class-I aminoacyl-tRNA synthetase family.</text>
</comment>
<dbReference type="OrthoDB" id="9807503at2"/>
<dbReference type="Proteomes" id="UP000282957">
    <property type="component" value="Unassembled WGS sequence"/>
</dbReference>
<dbReference type="RefSeq" id="WP_127789178.1">
    <property type="nucleotide sequence ID" value="NZ_SACL01000007.1"/>
</dbReference>
<feature type="domain" description="Glutamyl/glutaminyl-tRNA synthetase class Ib catalytic" evidence="6">
    <location>
        <begin position="3"/>
        <end position="264"/>
    </location>
</feature>
<evidence type="ECO:0000256" key="3">
    <source>
        <dbReference type="ARBA" id="ARBA00022840"/>
    </source>
</evidence>
<keyword evidence="8" id="KW-1185">Reference proteome</keyword>
<proteinExistence type="inferred from homology"/>
<organism evidence="7 8">
    <name type="scientific">Rhodovarius crocodyli</name>
    <dbReference type="NCBI Taxonomy" id="1979269"/>
    <lineage>
        <taxon>Bacteria</taxon>
        <taxon>Pseudomonadati</taxon>
        <taxon>Pseudomonadota</taxon>
        <taxon>Alphaproteobacteria</taxon>
        <taxon>Acetobacterales</taxon>
        <taxon>Roseomonadaceae</taxon>
        <taxon>Rhodovarius</taxon>
    </lineage>
</organism>
<evidence type="ECO:0000256" key="5">
    <source>
        <dbReference type="RuleBase" id="RU363037"/>
    </source>
</evidence>
<dbReference type="NCBIfam" id="NF004315">
    <property type="entry name" value="PRK05710.1-4"/>
    <property type="match status" value="1"/>
</dbReference>
<evidence type="ECO:0000256" key="4">
    <source>
        <dbReference type="ARBA" id="ARBA00023146"/>
    </source>
</evidence>
<keyword evidence="4 5" id="KW-0030">Aminoacyl-tRNA synthetase</keyword>
<dbReference type="PROSITE" id="PS00178">
    <property type="entry name" value="AA_TRNA_LIGASE_I"/>
    <property type="match status" value="1"/>
</dbReference>
<keyword evidence="2 5" id="KW-0547">Nucleotide-binding</keyword>
<dbReference type="AlphaFoldDB" id="A0A437M4C0"/>
<dbReference type="EMBL" id="SACL01000007">
    <property type="protein sequence ID" value="RVT92324.1"/>
    <property type="molecule type" value="Genomic_DNA"/>
</dbReference>
<dbReference type="EC" id="6.1.1.-" evidence="7"/>
<dbReference type="GO" id="GO:0004818">
    <property type="term" value="F:glutamate-tRNA ligase activity"/>
    <property type="evidence" value="ECO:0007669"/>
    <property type="project" value="TreeGrafter"/>
</dbReference>
<keyword evidence="3 5" id="KW-0067">ATP-binding</keyword>
<gene>
    <name evidence="7" type="ORF">EOD42_19120</name>
</gene>
<keyword evidence="1 5" id="KW-0436">Ligase</keyword>
<comment type="caution">
    <text evidence="7">The sequence shown here is derived from an EMBL/GenBank/DDBJ whole genome shotgun (WGS) entry which is preliminary data.</text>
</comment>
<evidence type="ECO:0000313" key="8">
    <source>
        <dbReference type="Proteomes" id="UP000282957"/>
    </source>
</evidence>
<name>A0A437M4C0_9PROT</name>
<dbReference type="Gene3D" id="3.40.50.620">
    <property type="entry name" value="HUPs"/>
    <property type="match status" value="1"/>
</dbReference>